<reference evidence="3 5" key="2">
    <citation type="submission" date="2018-08" db="EMBL/GenBank/DDBJ databases">
        <title>Draft genome of Streptococcus sp. nov. Z1.</title>
        <authorList>
            <person name="Tian Z."/>
        </authorList>
    </citation>
    <scope>NUCLEOTIDE SEQUENCE [LARGE SCALE GENOMIC DNA]</scope>
    <source>
        <strain evidence="3">Z1</strain>
        <strain evidence="5">Z1(2018)</strain>
    </source>
</reference>
<dbReference type="Pfam" id="PF09485">
    <property type="entry name" value="CRISPR_Cse2"/>
    <property type="match status" value="1"/>
</dbReference>
<dbReference type="Proteomes" id="UP000264056">
    <property type="component" value="Unassembled WGS sequence"/>
</dbReference>
<evidence type="ECO:0000313" key="2">
    <source>
        <dbReference type="EMBL" id="RFU52095.1"/>
    </source>
</evidence>
<dbReference type="EMBL" id="QVQZ01000001">
    <property type="protein sequence ID" value="RFU54287.1"/>
    <property type="molecule type" value="Genomic_DNA"/>
</dbReference>
<keyword evidence="6" id="KW-1185">Reference proteome</keyword>
<reference evidence="4" key="3">
    <citation type="submission" date="2018-08" db="EMBL/GenBank/DDBJ databases">
        <title>Streptococcus chenjunshii sp. nov., isolated from stools sample of the Tibetan antelope in the Qinghai-Tibet plateau, China.</title>
        <authorList>
            <person name="Tian Z."/>
        </authorList>
    </citation>
    <scope>NUCLEOTIDE SEQUENCE [LARGE SCALE GENOMIC DNA]</scope>
    <source>
        <strain evidence="4">Z15</strain>
    </source>
</reference>
<gene>
    <name evidence="3" type="primary">casB</name>
    <name evidence="1" type="ORF">DDV21_004815</name>
    <name evidence="2" type="ORF">DDV22_01230</name>
    <name evidence="3" type="ORF">DDV23_01785</name>
</gene>
<dbReference type="OrthoDB" id="1753036at2"/>
<evidence type="ECO:0000313" key="1">
    <source>
        <dbReference type="EMBL" id="AXQ78444.1"/>
    </source>
</evidence>
<accession>A0A346NBP9</accession>
<dbReference type="KEGG" id="schj:DDV21_004815"/>
<dbReference type="Proteomes" id="UP000262901">
    <property type="component" value="Unassembled WGS sequence"/>
</dbReference>
<dbReference type="EMBL" id="QVQY01000001">
    <property type="protein sequence ID" value="RFU52095.1"/>
    <property type="molecule type" value="Genomic_DNA"/>
</dbReference>
<sequence>MPEQKKTKVASTTNKILIKLSKQKDTSSGRAILARLRQSIGKPISETVAIWPILFEDLPEEFLGRHGYTSDEEQAILTTLQLYALHQQSLSHSVLAGEDGKYQNMGHSFRQLRQGEDTTALDRRFNVMITSSTFEELVYHLRHFITLLKSKSPETKVAYAKLSEDLYWFLRGYQERVRLSWARDYYKRNFKGEKDNDN</sequence>
<proteinExistence type="predicted"/>
<name>A0A372KPQ8_9STRE</name>
<dbReference type="InterPro" id="IPR013382">
    <property type="entry name" value="CRISPR-assoc_prot_Cse2"/>
</dbReference>
<dbReference type="InterPro" id="IPR038287">
    <property type="entry name" value="Cse2_sf"/>
</dbReference>
<dbReference type="Proteomes" id="UP000246115">
    <property type="component" value="Chromosome"/>
</dbReference>
<dbReference type="RefSeq" id="WP_116877384.1">
    <property type="nucleotide sequence ID" value="NZ_CP031733.1"/>
</dbReference>
<accession>A0A372KPQ8</accession>
<evidence type="ECO:0000313" key="5">
    <source>
        <dbReference type="Proteomes" id="UP000262901"/>
    </source>
</evidence>
<dbReference type="AlphaFoldDB" id="A0A372KPQ8"/>
<dbReference type="CDD" id="cd09731">
    <property type="entry name" value="Cse2_I-E"/>
    <property type="match status" value="1"/>
</dbReference>
<dbReference type="Gene3D" id="1.10.520.40">
    <property type="entry name" value="CRISPR-associated protein Cse2"/>
    <property type="match status" value="1"/>
</dbReference>
<dbReference type="EMBL" id="CP031733">
    <property type="protein sequence ID" value="AXQ78444.1"/>
    <property type="molecule type" value="Genomic_DNA"/>
</dbReference>
<protein>
    <submittedName>
        <fullName evidence="3">Type I-E CRISPR-associated protein Cse2/CasB</fullName>
    </submittedName>
</protein>
<reference evidence="2 6" key="1">
    <citation type="submission" date="2018-08" db="EMBL/GenBank/DDBJ databases">
        <title>Draft genome of Streptococcus sp .nov. Z2.</title>
        <authorList>
            <person name="Tian Z."/>
        </authorList>
    </citation>
    <scope>NUCLEOTIDE SEQUENCE [LARGE SCALE GENOMIC DNA]</scope>
    <source>
        <strain evidence="2 6">Z2</strain>
    </source>
</reference>
<reference evidence="1" key="4">
    <citation type="journal article" date="2019" name="Int. J. Syst. Evol. Microbiol.">
        <title>Streptococcus chenjunshii sp. nov. isolated from feces of Tibetan antelopes.</title>
        <authorList>
            <person name="Tian Z."/>
            <person name="Lu S."/>
            <person name="Jin D."/>
            <person name="Yang J."/>
            <person name="Pu J."/>
            <person name="Lai X.H."/>
            <person name="Bai X.N."/>
            <person name="Wu X.M."/>
            <person name="Li J."/>
            <person name="Wang S."/>
            <person name="Xu J."/>
        </authorList>
    </citation>
    <scope>NUCLEOTIDE SEQUENCE</scope>
    <source>
        <strain evidence="1">Z15</strain>
    </source>
</reference>
<organism evidence="3 5">
    <name type="scientific">Streptococcus chenjunshii</name>
    <dbReference type="NCBI Taxonomy" id="2173853"/>
    <lineage>
        <taxon>Bacteria</taxon>
        <taxon>Bacillati</taxon>
        <taxon>Bacillota</taxon>
        <taxon>Bacilli</taxon>
        <taxon>Lactobacillales</taxon>
        <taxon>Streptococcaceae</taxon>
        <taxon>Streptococcus</taxon>
    </lineage>
</organism>
<evidence type="ECO:0000313" key="3">
    <source>
        <dbReference type="EMBL" id="RFU54287.1"/>
    </source>
</evidence>
<evidence type="ECO:0000313" key="4">
    <source>
        <dbReference type="Proteomes" id="UP000246115"/>
    </source>
</evidence>
<evidence type="ECO:0000313" key="6">
    <source>
        <dbReference type="Proteomes" id="UP000264056"/>
    </source>
</evidence>
<dbReference type="NCBIfam" id="TIGR02548">
    <property type="entry name" value="casB_cse2"/>
    <property type="match status" value="1"/>
</dbReference>